<dbReference type="GO" id="GO:0003676">
    <property type="term" value="F:nucleic acid binding"/>
    <property type="evidence" value="ECO:0007669"/>
    <property type="project" value="InterPro"/>
</dbReference>
<dbReference type="PANTHER" id="PTHR47074:SF73">
    <property type="entry name" value="OS04G0448401 PROTEIN"/>
    <property type="match status" value="1"/>
</dbReference>
<proteinExistence type="predicted"/>
<evidence type="ECO:0000256" key="1">
    <source>
        <dbReference type="SAM" id="MobiDB-lite"/>
    </source>
</evidence>
<reference evidence="3" key="1">
    <citation type="journal article" date="2018" name="DNA Res.">
        <title>Multiple hybrid de novo genome assembly of finger millet, an orphan allotetraploid crop.</title>
        <authorList>
            <person name="Hatakeyama M."/>
            <person name="Aluri S."/>
            <person name="Balachadran M.T."/>
            <person name="Sivarajan S.R."/>
            <person name="Patrignani A."/>
            <person name="Gruter S."/>
            <person name="Poveda L."/>
            <person name="Shimizu-Inatsugi R."/>
            <person name="Baeten J."/>
            <person name="Francoijs K.J."/>
            <person name="Nataraja K.N."/>
            <person name="Reddy Y.A.N."/>
            <person name="Phadnis S."/>
            <person name="Ravikumar R.L."/>
            <person name="Schlapbach R."/>
            <person name="Sreeman S.M."/>
            <person name="Shimizu K.K."/>
        </authorList>
    </citation>
    <scope>NUCLEOTIDE SEQUENCE</scope>
</reference>
<dbReference type="Pfam" id="PF13456">
    <property type="entry name" value="RVT_3"/>
    <property type="match status" value="1"/>
</dbReference>
<evidence type="ECO:0000259" key="2">
    <source>
        <dbReference type="Pfam" id="PF13456"/>
    </source>
</evidence>
<accession>A0AAV5FYN6</accession>
<keyword evidence="4" id="KW-1185">Reference proteome</keyword>
<dbReference type="Gene3D" id="3.30.420.10">
    <property type="entry name" value="Ribonuclease H-like superfamily/Ribonuclease H"/>
    <property type="match status" value="1"/>
</dbReference>
<sequence length="271" mass="29613">MLLGAVSEKTGAQILLLLWRAWHLRNDIIHGKGTCSVVGSARFLISYLESLHIAGNPTQTATYQKGKRKVYEDPSISQSPRGPVQQWAPPPSGWVKINTNESFCAVFGRASARIIVRDDKGLVLLSAWRLLRGCASVEEAEGEACLEGVHQTAEWVRRLARVESDCVALLGALQAKAPNRSSWAGILQDICAAARLLPECKFESIKREANQAAHLLAQLVKRRVEFVVKRFDYPDCIKELVEREAPSRNGASSTSSSNALGPSAPCIDPVS</sequence>
<dbReference type="CDD" id="cd06222">
    <property type="entry name" value="RNase_H_like"/>
    <property type="match status" value="1"/>
</dbReference>
<feature type="domain" description="RNase H type-1" evidence="2">
    <location>
        <begin position="108"/>
        <end position="218"/>
    </location>
</feature>
<reference evidence="3" key="2">
    <citation type="submission" date="2021-12" db="EMBL/GenBank/DDBJ databases">
        <title>Resequencing data analysis of finger millet.</title>
        <authorList>
            <person name="Hatakeyama M."/>
            <person name="Aluri S."/>
            <person name="Balachadran M.T."/>
            <person name="Sivarajan S.R."/>
            <person name="Poveda L."/>
            <person name="Shimizu-Inatsugi R."/>
            <person name="Schlapbach R."/>
            <person name="Sreeman S.M."/>
            <person name="Shimizu K.K."/>
        </authorList>
    </citation>
    <scope>NUCLEOTIDE SEQUENCE</scope>
</reference>
<evidence type="ECO:0000313" key="4">
    <source>
        <dbReference type="Proteomes" id="UP001054889"/>
    </source>
</evidence>
<protein>
    <recommendedName>
        <fullName evidence="2">RNase H type-1 domain-containing protein</fullName>
    </recommendedName>
</protein>
<dbReference type="InterPro" id="IPR052929">
    <property type="entry name" value="RNase_H-like_EbsB-rel"/>
</dbReference>
<evidence type="ECO:0000313" key="3">
    <source>
        <dbReference type="EMBL" id="GJN39785.1"/>
    </source>
</evidence>
<dbReference type="AlphaFoldDB" id="A0AAV5FYN6"/>
<dbReference type="InterPro" id="IPR002156">
    <property type="entry name" value="RNaseH_domain"/>
</dbReference>
<feature type="compositionally biased region" description="Low complexity" evidence="1">
    <location>
        <begin position="247"/>
        <end position="264"/>
    </location>
</feature>
<dbReference type="InterPro" id="IPR036397">
    <property type="entry name" value="RNaseH_sf"/>
</dbReference>
<dbReference type="InterPro" id="IPR012337">
    <property type="entry name" value="RNaseH-like_sf"/>
</dbReference>
<dbReference type="Proteomes" id="UP001054889">
    <property type="component" value="Unassembled WGS sequence"/>
</dbReference>
<gene>
    <name evidence="3" type="primary">gb28926</name>
    <name evidence="3" type="ORF">PR202_gb28926</name>
</gene>
<dbReference type="GO" id="GO:0004523">
    <property type="term" value="F:RNA-DNA hybrid ribonuclease activity"/>
    <property type="evidence" value="ECO:0007669"/>
    <property type="project" value="InterPro"/>
</dbReference>
<name>A0AAV5FYN6_ELECO</name>
<feature type="region of interest" description="Disordered" evidence="1">
    <location>
        <begin position="245"/>
        <end position="271"/>
    </location>
</feature>
<dbReference type="EMBL" id="BQKI01000098">
    <property type="protein sequence ID" value="GJN39785.1"/>
    <property type="molecule type" value="Genomic_DNA"/>
</dbReference>
<dbReference type="SUPFAM" id="SSF53098">
    <property type="entry name" value="Ribonuclease H-like"/>
    <property type="match status" value="1"/>
</dbReference>
<dbReference type="PANTHER" id="PTHR47074">
    <property type="entry name" value="BNAC02G40300D PROTEIN"/>
    <property type="match status" value="1"/>
</dbReference>
<comment type="caution">
    <text evidence="3">The sequence shown here is derived from an EMBL/GenBank/DDBJ whole genome shotgun (WGS) entry which is preliminary data.</text>
</comment>
<dbReference type="InterPro" id="IPR044730">
    <property type="entry name" value="RNase_H-like_dom_plant"/>
</dbReference>
<organism evidence="3 4">
    <name type="scientific">Eleusine coracana subsp. coracana</name>
    <dbReference type="NCBI Taxonomy" id="191504"/>
    <lineage>
        <taxon>Eukaryota</taxon>
        <taxon>Viridiplantae</taxon>
        <taxon>Streptophyta</taxon>
        <taxon>Embryophyta</taxon>
        <taxon>Tracheophyta</taxon>
        <taxon>Spermatophyta</taxon>
        <taxon>Magnoliopsida</taxon>
        <taxon>Liliopsida</taxon>
        <taxon>Poales</taxon>
        <taxon>Poaceae</taxon>
        <taxon>PACMAD clade</taxon>
        <taxon>Chloridoideae</taxon>
        <taxon>Cynodonteae</taxon>
        <taxon>Eleusininae</taxon>
        <taxon>Eleusine</taxon>
    </lineage>
</organism>